<gene>
    <name evidence="1" type="ORF">RKE40_06705</name>
</gene>
<evidence type="ECO:0000313" key="2">
    <source>
        <dbReference type="Proteomes" id="UP001254257"/>
    </source>
</evidence>
<keyword evidence="2" id="KW-1185">Reference proteome</keyword>
<reference evidence="1 2" key="1">
    <citation type="submission" date="2023-09" db="EMBL/GenBank/DDBJ databases">
        <title>Whole genome shotgun sequencing (WGS) of Bosea sp. ZW T0_25, isolated from stored onions (Allium cepa).</title>
        <authorList>
            <person name="Stoll D.A."/>
            <person name="Huch M."/>
        </authorList>
    </citation>
    <scope>NUCLEOTIDE SEQUENCE [LARGE SCALE GENOMIC DNA]</scope>
    <source>
        <strain evidence="1 2">ZW T0_25</strain>
    </source>
</reference>
<sequence length="96" mass="10261">MLDPVRHCQFEFAAVMGAAEIGDDDPQAQAAYDAAFAVLCGTKPLSLDEAAERLRFLSYVGREFIGDAGAQEGIHAAMLQVAAWLTLSATAWRMAA</sequence>
<protein>
    <submittedName>
        <fullName evidence="1">Uncharacterized protein</fullName>
    </submittedName>
</protein>
<dbReference type="EMBL" id="JAWDID010000007">
    <property type="protein sequence ID" value="MDU0339561.1"/>
    <property type="molecule type" value="Genomic_DNA"/>
</dbReference>
<dbReference type="RefSeq" id="WP_316017464.1">
    <property type="nucleotide sequence ID" value="NZ_JAWDID010000007.1"/>
</dbReference>
<organism evidence="1 2">
    <name type="scientific">Bosea rubneri</name>
    <dbReference type="NCBI Taxonomy" id="3075434"/>
    <lineage>
        <taxon>Bacteria</taxon>
        <taxon>Pseudomonadati</taxon>
        <taxon>Pseudomonadota</taxon>
        <taxon>Alphaproteobacteria</taxon>
        <taxon>Hyphomicrobiales</taxon>
        <taxon>Boseaceae</taxon>
        <taxon>Bosea</taxon>
    </lineage>
</organism>
<accession>A0ABU3S4A3</accession>
<name>A0ABU3S4A3_9HYPH</name>
<dbReference type="Proteomes" id="UP001254257">
    <property type="component" value="Unassembled WGS sequence"/>
</dbReference>
<evidence type="ECO:0000313" key="1">
    <source>
        <dbReference type="EMBL" id="MDU0339561.1"/>
    </source>
</evidence>
<comment type="caution">
    <text evidence="1">The sequence shown here is derived from an EMBL/GenBank/DDBJ whole genome shotgun (WGS) entry which is preliminary data.</text>
</comment>
<proteinExistence type="predicted"/>